<dbReference type="EMBL" id="QKKF02015955">
    <property type="protein sequence ID" value="RZF41942.1"/>
    <property type="molecule type" value="Genomic_DNA"/>
</dbReference>
<dbReference type="InterPro" id="IPR000425">
    <property type="entry name" value="MIP"/>
</dbReference>
<dbReference type="PANTHER" id="PTHR19139">
    <property type="entry name" value="AQUAPORIN TRANSPORTER"/>
    <property type="match status" value="1"/>
</dbReference>
<dbReference type="OrthoDB" id="3222at2759"/>
<dbReference type="PRINTS" id="PR00783">
    <property type="entry name" value="MINTRINSICP"/>
</dbReference>
<dbReference type="InterPro" id="IPR023271">
    <property type="entry name" value="Aquaporin-like"/>
</dbReference>
<name>A0A482X8D3_LAOST</name>
<dbReference type="Gene3D" id="1.20.1080.10">
    <property type="entry name" value="Glycerol uptake facilitator protein"/>
    <property type="match status" value="1"/>
</dbReference>
<evidence type="ECO:0000256" key="4">
    <source>
        <dbReference type="ARBA" id="ARBA00022989"/>
    </source>
</evidence>
<protein>
    <recommendedName>
        <fullName evidence="10">Aquaporin</fullName>
    </recommendedName>
</protein>
<dbReference type="InterPro" id="IPR034294">
    <property type="entry name" value="Aquaporin_transptr"/>
</dbReference>
<evidence type="ECO:0000256" key="1">
    <source>
        <dbReference type="ARBA" id="ARBA00004141"/>
    </source>
</evidence>
<dbReference type="InParanoid" id="A0A482X8D3"/>
<gene>
    <name evidence="8" type="ORF">LSTR_LSTR017038</name>
</gene>
<feature type="non-terminal residue" evidence="8">
    <location>
        <position position="1"/>
    </location>
</feature>
<keyword evidence="4 7" id="KW-1133">Transmembrane helix</keyword>
<evidence type="ECO:0000313" key="8">
    <source>
        <dbReference type="EMBL" id="RZF41942.1"/>
    </source>
</evidence>
<feature type="non-terminal residue" evidence="8">
    <location>
        <position position="66"/>
    </location>
</feature>
<keyword evidence="6" id="KW-0813">Transport</keyword>
<keyword evidence="5 7" id="KW-0472">Membrane</keyword>
<comment type="similarity">
    <text evidence="2 6">Belongs to the MIP/aquaporin (TC 1.A.8) family.</text>
</comment>
<evidence type="ECO:0008006" key="10">
    <source>
        <dbReference type="Google" id="ProtNLM"/>
    </source>
</evidence>
<dbReference type="Proteomes" id="UP000291343">
    <property type="component" value="Unassembled WGS sequence"/>
</dbReference>
<dbReference type="GO" id="GO:0005886">
    <property type="term" value="C:plasma membrane"/>
    <property type="evidence" value="ECO:0007669"/>
    <property type="project" value="TreeGrafter"/>
</dbReference>
<feature type="transmembrane region" description="Helical" evidence="7">
    <location>
        <begin position="20"/>
        <end position="40"/>
    </location>
</feature>
<organism evidence="8 9">
    <name type="scientific">Laodelphax striatellus</name>
    <name type="common">Small brown planthopper</name>
    <name type="synonym">Delphax striatella</name>
    <dbReference type="NCBI Taxonomy" id="195883"/>
    <lineage>
        <taxon>Eukaryota</taxon>
        <taxon>Metazoa</taxon>
        <taxon>Ecdysozoa</taxon>
        <taxon>Arthropoda</taxon>
        <taxon>Hexapoda</taxon>
        <taxon>Insecta</taxon>
        <taxon>Pterygota</taxon>
        <taxon>Neoptera</taxon>
        <taxon>Paraneoptera</taxon>
        <taxon>Hemiptera</taxon>
        <taxon>Auchenorrhyncha</taxon>
        <taxon>Fulgoroidea</taxon>
        <taxon>Delphacidae</taxon>
        <taxon>Criomorphinae</taxon>
        <taxon>Laodelphax</taxon>
    </lineage>
</organism>
<comment type="subcellular location">
    <subcellularLocation>
        <location evidence="1">Membrane</location>
        <topology evidence="1">Multi-pass membrane protein</topology>
    </subcellularLocation>
</comment>
<proteinExistence type="inferred from homology"/>
<accession>A0A482X8D3</accession>
<comment type="caution">
    <text evidence="8">The sequence shown here is derived from an EMBL/GenBank/DDBJ whole genome shotgun (WGS) entry which is preliminary data.</text>
</comment>
<keyword evidence="3 6" id="KW-0812">Transmembrane</keyword>
<reference evidence="8 9" key="1">
    <citation type="journal article" date="2017" name="Gigascience">
        <title>Genome sequence of the small brown planthopper, Laodelphax striatellus.</title>
        <authorList>
            <person name="Zhu J."/>
            <person name="Jiang F."/>
            <person name="Wang X."/>
            <person name="Yang P."/>
            <person name="Bao Y."/>
            <person name="Zhao W."/>
            <person name="Wang W."/>
            <person name="Lu H."/>
            <person name="Wang Q."/>
            <person name="Cui N."/>
            <person name="Li J."/>
            <person name="Chen X."/>
            <person name="Luo L."/>
            <person name="Yu J."/>
            <person name="Kang L."/>
            <person name="Cui F."/>
        </authorList>
    </citation>
    <scope>NUCLEOTIDE SEQUENCE [LARGE SCALE GENOMIC DNA]</scope>
    <source>
        <strain evidence="8">Lst14</strain>
    </source>
</reference>
<evidence type="ECO:0000256" key="3">
    <source>
        <dbReference type="ARBA" id="ARBA00022692"/>
    </source>
</evidence>
<dbReference type="PANTHER" id="PTHR19139:SF199">
    <property type="entry name" value="MIP17260P"/>
    <property type="match status" value="1"/>
</dbReference>
<dbReference type="GO" id="GO:0015267">
    <property type="term" value="F:channel activity"/>
    <property type="evidence" value="ECO:0007669"/>
    <property type="project" value="InterPro"/>
</dbReference>
<evidence type="ECO:0000256" key="5">
    <source>
        <dbReference type="ARBA" id="ARBA00023136"/>
    </source>
</evidence>
<keyword evidence="9" id="KW-1185">Reference proteome</keyword>
<dbReference type="Pfam" id="PF00230">
    <property type="entry name" value="MIP"/>
    <property type="match status" value="1"/>
</dbReference>
<dbReference type="STRING" id="195883.A0A482X8D3"/>
<evidence type="ECO:0000256" key="6">
    <source>
        <dbReference type="RuleBase" id="RU000477"/>
    </source>
</evidence>
<evidence type="ECO:0000256" key="7">
    <source>
        <dbReference type="SAM" id="Phobius"/>
    </source>
</evidence>
<evidence type="ECO:0000256" key="2">
    <source>
        <dbReference type="ARBA" id="ARBA00006175"/>
    </source>
</evidence>
<feature type="transmembrane region" description="Helical" evidence="7">
    <location>
        <begin position="46"/>
        <end position="65"/>
    </location>
</feature>
<dbReference type="AlphaFoldDB" id="A0A482X8D3"/>
<dbReference type="SUPFAM" id="SSF81338">
    <property type="entry name" value="Aquaporin-like"/>
    <property type="match status" value="1"/>
</dbReference>
<sequence length="66" mass="7124">AKQIIGLDEITDSRTIWRCLTAEFTGSLLLVLIGCGSITGWADKDYAPSVVHIALTFGFIIATLVQ</sequence>
<evidence type="ECO:0000313" key="9">
    <source>
        <dbReference type="Proteomes" id="UP000291343"/>
    </source>
</evidence>